<keyword evidence="3" id="KW-0238">DNA-binding</keyword>
<comment type="caution">
    <text evidence="6">The sequence shown here is derived from an EMBL/GenBank/DDBJ whole genome shotgun (WGS) entry which is preliminary data.</text>
</comment>
<dbReference type="PANTHER" id="PTHR30204">
    <property type="entry name" value="REDOX-CYCLING DRUG-SENSING TRANSCRIPTIONAL ACTIVATOR SOXR"/>
    <property type="match status" value="1"/>
</dbReference>
<dbReference type="InterPro" id="IPR000551">
    <property type="entry name" value="MerR-type_HTH_dom"/>
</dbReference>
<feature type="domain" description="HTH merR-type" evidence="5">
    <location>
        <begin position="5"/>
        <end position="74"/>
    </location>
</feature>
<evidence type="ECO:0000256" key="4">
    <source>
        <dbReference type="ARBA" id="ARBA00023163"/>
    </source>
</evidence>
<dbReference type="InterPro" id="IPR011256">
    <property type="entry name" value="Reg_factor_effector_dom_sf"/>
</dbReference>
<evidence type="ECO:0000256" key="3">
    <source>
        <dbReference type="ARBA" id="ARBA00023125"/>
    </source>
</evidence>
<accession>A0ABW1TGV3</accession>
<evidence type="ECO:0000313" key="6">
    <source>
        <dbReference type="EMBL" id="MFC6260551.1"/>
    </source>
</evidence>
<dbReference type="InterPro" id="IPR047057">
    <property type="entry name" value="MerR_fam"/>
</dbReference>
<evidence type="ECO:0000259" key="5">
    <source>
        <dbReference type="PROSITE" id="PS50937"/>
    </source>
</evidence>
<keyword evidence="4" id="KW-0804">Transcription</keyword>
<gene>
    <name evidence="6" type="ORF">ACFP1C_06265</name>
</gene>
<dbReference type="Proteomes" id="UP001596283">
    <property type="component" value="Unassembled WGS sequence"/>
</dbReference>
<name>A0ABW1TGV3_9LACO</name>
<evidence type="ECO:0000313" key="7">
    <source>
        <dbReference type="Proteomes" id="UP001596283"/>
    </source>
</evidence>
<reference evidence="7" key="1">
    <citation type="journal article" date="2019" name="Int. J. Syst. Evol. Microbiol.">
        <title>The Global Catalogue of Microorganisms (GCM) 10K type strain sequencing project: providing services to taxonomists for standard genome sequencing and annotation.</title>
        <authorList>
            <consortium name="The Broad Institute Genomics Platform"/>
            <consortium name="The Broad Institute Genome Sequencing Center for Infectious Disease"/>
            <person name="Wu L."/>
            <person name="Ma J."/>
        </authorList>
    </citation>
    <scope>NUCLEOTIDE SEQUENCE [LARGE SCALE GENOMIC DNA]</scope>
    <source>
        <strain evidence="7">CCM 8908</strain>
    </source>
</reference>
<proteinExistence type="predicted"/>
<dbReference type="RefSeq" id="WP_125686330.1">
    <property type="nucleotide sequence ID" value="NZ_JBHSSI010000034.1"/>
</dbReference>
<dbReference type="PANTHER" id="PTHR30204:SF69">
    <property type="entry name" value="MERR-FAMILY TRANSCRIPTIONAL REGULATOR"/>
    <property type="match status" value="1"/>
</dbReference>
<evidence type="ECO:0000256" key="2">
    <source>
        <dbReference type="ARBA" id="ARBA00023015"/>
    </source>
</evidence>
<dbReference type="SUPFAM" id="SSF46955">
    <property type="entry name" value="Putative DNA-binding domain"/>
    <property type="match status" value="1"/>
</dbReference>
<keyword evidence="2" id="KW-0805">Transcription regulation</keyword>
<keyword evidence="1" id="KW-0678">Repressor</keyword>
<dbReference type="InterPro" id="IPR009061">
    <property type="entry name" value="DNA-bd_dom_put_sf"/>
</dbReference>
<evidence type="ECO:0000256" key="1">
    <source>
        <dbReference type="ARBA" id="ARBA00022491"/>
    </source>
</evidence>
<dbReference type="SMART" id="SM00422">
    <property type="entry name" value="HTH_MERR"/>
    <property type="match status" value="1"/>
</dbReference>
<protein>
    <submittedName>
        <fullName evidence="6">MerR family transcriptional regulator</fullName>
    </submittedName>
</protein>
<dbReference type="PROSITE" id="PS50937">
    <property type="entry name" value="HTH_MERR_2"/>
    <property type="match status" value="1"/>
</dbReference>
<organism evidence="6 7">
    <name type="scientific">Levilactobacillus fujinensis</name>
    <dbReference type="NCBI Taxonomy" id="2486024"/>
    <lineage>
        <taxon>Bacteria</taxon>
        <taxon>Bacillati</taxon>
        <taxon>Bacillota</taxon>
        <taxon>Bacilli</taxon>
        <taxon>Lactobacillales</taxon>
        <taxon>Lactobacillaceae</taxon>
        <taxon>Levilactobacillus</taxon>
    </lineage>
</organism>
<dbReference type="Gene3D" id="1.10.1660.10">
    <property type="match status" value="1"/>
</dbReference>
<keyword evidence="7" id="KW-1185">Reference proteome</keyword>
<dbReference type="EMBL" id="JBHSSI010000034">
    <property type="protein sequence ID" value="MFC6260551.1"/>
    <property type="molecule type" value="Genomic_DNA"/>
</dbReference>
<dbReference type="SUPFAM" id="SSF55136">
    <property type="entry name" value="Probable bacterial effector-binding domain"/>
    <property type="match status" value="1"/>
</dbReference>
<dbReference type="Gene3D" id="3.20.80.10">
    <property type="entry name" value="Regulatory factor, effector binding domain"/>
    <property type="match status" value="1"/>
</dbReference>
<sequence length="267" mass="30963">MNTKLYRTGEFARLTGVKKQTLLWYDKIGLFKPAEIAANSYRYYTLSQFDLFSVIRSFQNIGMPLEEIKNIIQNRNPQSSKKIFEQQLKKVQAEIILSENLAESLEQRIQIIQAAHDIGTQTVHIESQPAKFLYRSRSFRDISPEEQAVEISKITNFRYQTNQFGSALGGMVASENFLSGKTIYDYYYCEVRATDSNYIKPSGTYLTGFYQGDYRDTYKIYMEIRRYAHQHHFALGAYSYEQSLIDETLSATPQAYITRVSIPLQES</sequence>
<dbReference type="Pfam" id="PF13411">
    <property type="entry name" value="MerR_1"/>
    <property type="match status" value="1"/>
</dbReference>